<dbReference type="PROSITE" id="PS00894">
    <property type="entry name" value="HTH_DEOR_1"/>
    <property type="match status" value="1"/>
</dbReference>
<dbReference type="PRINTS" id="PR00037">
    <property type="entry name" value="HTHLACR"/>
</dbReference>
<feature type="domain" description="HTH deoR-type" evidence="7">
    <location>
        <begin position="3"/>
        <end position="58"/>
    </location>
</feature>
<evidence type="ECO:0000256" key="3">
    <source>
        <dbReference type="ARBA" id="ARBA00023015"/>
    </source>
</evidence>
<dbReference type="PANTHER" id="PTHR30363:SF4">
    <property type="entry name" value="GLYCEROL-3-PHOSPHATE REGULON REPRESSOR"/>
    <property type="match status" value="1"/>
</dbReference>
<dbReference type="InterPro" id="IPR037171">
    <property type="entry name" value="NagB/RpiA_transferase-like"/>
</dbReference>
<dbReference type="RefSeq" id="WP_185294048.1">
    <property type="nucleotide sequence ID" value="NZ_AP023287.1"/>
</dbReference>
<dbReference type="EMBL" id="AP023287">
    <property type="protein sequence ID" value="BCI51027.1"/>
    <property type="molecule type" value="Genomic_DNA"/>
</dbReference>
<dbReference type="InterPro" id="IPR001034">
    <property type="entry name" value="DeoR_HTH"/>
</dbReference>
<dbReference type="Gene3D" id="1.10.10.10">
    <property type="entry name" value="Winged helix-like DNA-binding domain superfamily/Winged helix DNA-binding domain"/>
    <property type="match status" value="1"/>
</dbReference>
<keyword evidence="2" id="KW-0678">Repressor</keyword>
<organism evidence="8 9">
    <name type="scientific">Mycolicibacterium litorale</name>
    <dbReference type="NCBI Taxonomy" id="758802"/>
    <lineage>
        <taxon>Bacteria</taxon>
        <taxon>Bacillati</taxon>
        <taxon>Actinomycetota</taxon>
        <taxon>Actinomycetes</taxon>
        <taxon>Mycobacteriales</taxon>
        <taxon>Mycobacteriaceae</taxon>
        <taxon>Mycolicibacterium</taxon>
    </lineage>
</organism>
<evidence type="ECO:0000256" key="4">
    <source>
        <dbReference type="ARBA" id="ARBA00023125"/>
    </source>
</evidence>
<evidence type="ECO:0000256" key="1">
    <source>
        <dbReference type="ARBA" id="ARBA00021390"/>
    </source>
</evidence>
<protein>
    <recommendedName>
        <fullName evidence="1">Lactose phosphotransferase system repressor</fullName>
    </recommendedName>
</protein>
<dbReference type="InterPro" id="IPR014036">
    <property type="entry name" value="DeoR-like_C"/>
</dbReference>
<dbReference type="SMART" id="SM01134">
    <property type="entry name" value="DeoRC"/>
    <property type="match status" value="1"/>
</dbReference>
<dbReference type="PANTHER" id="PTHR30363">
    <property type="entry name" value="HTH-TYPE TRANSCRIPTIONAL REGULATOR SRLR-RELATED"/>
    <property type="match status" value="1"/>
</dbReference>
<dbReference type="GO" id="GO:0003677">
    <property type="term" value="F:DNA binding"/>
    <property type="evidence" value="ECO:0007669"/>
    <property type="project" value="UniProtKB-KW"/>
</dbReference>
<evidence type="ECO:0000259" key="7">
    <source>
        <dbReference type="PROSITE" id="PS51000"/>
    </source>
</evidence>
<keyword evidence="4" id="KW-0238">DNA-binding</keyword>
<comment type="function">
    <text evidence="6">Repressor of the lactose catabolism operon. Galactose-6-phosphate is the inducer.</text>
</comment>
<dbReference type="SMART" id="SM00420">
    <property type="entry name" value="HTH_DEOR"/>
    <property type="match status" value="1"/>
</dbReference>
<evidence type="ECO:0000256" key="2">
    <source>
        <dbReference type="ARBA" id="ARBA00022491"/>
    </source>
</evidence>
<dbReference type="AlphaFoldDB" id="A0A6S6P148"/>
<evidence type="ECO:0000256" key="5">
    <source>
        <dbReference type="ARBA" id="ARBA00023163"/>
    </source>
</evidence>
<evidence type="ECO:0000313" key="9">
    <source>
        <dbReference type="Proteomes" id="UP000515734"/>
    </source>
</evidence>
<dbReference type="Pfam" id="PF00455">
    <property type="entry name" value="DeoRC"/>
    <property type="match status" value="1"/>
</dbReference>
<keyword evidence="5" id="KW-0804">Transcription</keyword>
<keyword evidence="3" id="KW-0805">Transcription regulation</keyword>
<dbReference type="InterPro" id="IPR036388">
    <property type="entry name" value="WH-like_DNA-bd_sf"/>
</dbReference>
<dbReference type="InterPro" id="IPR018356">
    <property type="entry name" value="Tscrpt_reg_HTH_DeoR_CS"/>
</dbReference>
<name>A0A6S6P148_9MYCO</name>
<dbReference type="Proteomes" id="UP000515734">
    <property type="component" value="Chromosome"/>
</dbReference>
<evidence type="ECO:0000313" key="8">
    <source>
        <dbReference type="EMBL" id="BCI51027.1"/>
    </source>
</evidence>
<sequence>MLAATRREKIVELVSARRSISSDELAEALGVSVETVRRDLKTLDETRQLQRVRGGAIHAEVRTSNKEPSFTDRTVLAADEKNSIGQLATQLLPGANTVFVDIGTTAIAVARAMLGSFAGTVITPSMWVAEVLSAASDIDVFMPGGKVRAGDMSISGSTARDFLRDVNPDVAFLGTGGIEIAAGLTDFELQEVDIKRTVLQNSRRSYALADSSKFMTRAPFKVCDLSELSGIITDPALPADTLDAFTASGVEVLTRL</sequence>
<proteinExistence type="predicted"/>
<dbReference type="GO" id="GO:0003700">
    <property type="term" value="F:DNA-binding transcription factor activity"/>
    <property type="evidence" value="ECO:0007669"/>
    <property type="project" value="InterPro"/>
</dbReference>
<accession>A0A6S6P148</accession>
<reference evidence="8 9" key="1">
    <citation type="submission" date="2020-07" db="EMBL/GenBank/DDBJ databases">
        <title>Complete genome sequence of Mycolicibacterium litorale like strain isolated from cardiac implantable electronic device infection.</title>
        <authorList>
            <person name="Fukano H."/>
            <person name="Miyama H."/>
            <person name="Hoshino Y."/>
        </authorList>
    </citation>
    <scope>NUCLEOTIDE SEQUENCE [LARGE SCALE GENOMIC DNA]</scope>
    <source>
        <strain evidence="8 9">NIIDNTM18</strain>
    </source>
</reference>
<dbReference type="InterPro" id="IPR036390">
    <property type="entry name" value="WH_DNA-bd_sf"/>
</dbReference>
<dbReference type="InterPro" id="IPR050313">
    <property type="entry name" value="Carb_Metab_HTH_regulators"/>
</dbReference>
<dbReference type="PROSITE" id="PS51000">
    <property type="entry name" value="HTH_DEOR_2"/>
    <property type="match status" value="1"/>
</dbReference>
<dbReference type="SUPFAM" id="SSF46785">
    <property type="entry name" value="Winged helix' DNA-binding domain"/>
    <property type="match status" value="1"/>
</dbReference>
<dbReference type="Pfam" id="PF08220">
    <property type="entry name" value="HTH_DeoR"/>
    <property type="match status" value="1"/>
</dbReference>
<evidence type="ECO:0000256" key="6">
    <source>
        <dbReference type="ARBA" id="ARBA00024937"/>
    </source>
</evidence>
<gene>
    <name evidence="8" type="ORF">NIIDNTM18_03050</name>
</gene>
<dbReference type="SUPFAM" id="SSF100950">
    <property type="entry name" value="NagB/RpiA/CoA transferase-like"/>
    <property type="match status" value="1"/>
</dbReference>